<keyword evidence="3" id="KW-0808">Transferase</keyword>
<dbReference type="GO" id="GO:0005524">
    <property type="term" value="F:ATP binding"/>
    <property type="evidence" value="ECO:0007669"/>
    <property type="project" value="UniProtKB-KW"/>
</dbReference>
<dbReference type="AlphaFoldDB" id="A0AAD7N7S1"/>
<dbReference type="InterPro" id="IPR000719">
    <property type="entry name" value="Prot_kinase_dom"/>
</dbReference>
<comment type="similarity">
    <text evidence="1">Belongs to the protein kinase superfamily. STE Ser/Thr protein kinase family. MAP kinase kinase kinase subfamily.</text>
</comment>
<dbReference type="InterPro" id="IPR008266">
    <property type="entry name" value="Tyr_kinase_AS"/>
</dbReference>
<evidence type="ECO:0000313" key="9">
    <source>
        <dbReference type="Proteomes" id="UP001215598"/>
    </source>
</evidence>
<accession>A0AAD7N7S1</accession>
<evidence type="ECO:0000256" key="6">
    <source>
        <dbReference type="ARBA" id="ARBA00022840"/>
    </source>
</evidence>
<dbReference type="PANTHER" id="PTHR11584">
    <property type="entry name" value="SERINE/THREONINE PROTEIN KINASE"/>
    <property type="match status" value="1"/>
</dbReference>
<keyword evidence="2" id="KW-0723">Serine/threonine-protein kinase</keyword>
<evidence type="ECO:0000256" key="5">
    <source>
        <dbReference type="ARBA" id="ARBA00022777"/>
    </source>
</evidence>
<dbReference type="EMBL" id="JARKIB010000074">
    <property type="protein sequence ID" value="KAJ7748070.1"/>
    <property type="molecule type" value="Genomic_DNA"/>
</dbReference>
<keyword evidence="4" id="KW-0547">Nucleotide-binding</keyword>
<evidence type="ECO:0000256" key="4">
    <source>
        <dbReference type="ARBA" id="ARBA00022741"/>
    </source>
</evidence>
<gene>
    <name evidence="8" type="ORF">B0H16DRAFT_910931</name>
</gene>
<dbReference type="InterPro" id="IPR011009">
    <property type="entry name" value="Kinase-like_dom_sf"/>
</dbReference>
<evidence type="ECO:0000256" key="1">
    <source>
        <dbReference type="ARBA" id="ARBA00006529"/>
    </source>
</evidence>
<feature type="domain" description="Protein kinase" evidence="7">
    <location>
        <begin position="1"/>
        <end position="156"/>
    </location>
</feature>
<name>A0AAD7N7S1_9AGAR</name>
<dbReference type="InterPro" id="IPR001245">
    <property type="entry name" value="Ser-Thr/Tyr_kinase_cat_dom"/>
</dbReference>
<dbReference type="Pfam" id="PF07714">
    <property type="entry name" value="PK_Tyr_Ser-Thr"/>
    <property type="match status" value="1"/>
</dbReference>
<reference evidence="8" key="1">
    <citation type="submission" date="2023-03" db="EMBL/GenBank/DDBJ databases">
        <title>Massive genome expansion in bonnet fungi (Mycena s.s.) driven by repeated elements and novel gene families across ecological guilds.</title>
        <authorList>
            <consortium name="Lawrence Berkeley National Laboratory"/>
            <person name="Harder C.B."/>
            <person name="Miyauchi S."/>
            <person name="Viragh M."/>
            <person name="Kuo A."/>
            <person name="Thoen E."/>
            <person name="Andreopoulos B."/>
            <person name="Lu D."/>
            <person name="Skrede I."/>
            <person name="Drula E."/>
            <person name="Henrissat B."/>
            <person name="Morin E."/>
            <person name="Kohler A."/>
            <person name="Barry K."/>
            <person name="LaButti K."/>
            <person name="Morin E."/>
            <person name="Salamov A."/>
            <person name="Lipzen A."/>
            <person name="Mereny Z."/>
            <person name="Hegedus B."/>
            <person name="Baldrian P."/>
            <person name="Stursova M."/>
            <person name="Weitz H."/>
            <person name="Taylor A."/>
            <person name="Grigoriev I.V."/>
            <person name="Nagy L.G."/>
            <person name="Martin F."/>
            <person name="Kauserud H."/>
        </authorList>
    </citation>
    <scope>NUCLEOTIDE SEQUENCE</scope>
    <source>
        <strain evidence="8">CBHHK182m</strain>
    </source>
</reference>
<dbReference type="PROSITE" id="PS00109">
    <property type="entry name" value="PROTEIN_KINASE_TYR"/>
    <property type="match status" value="1"/>
</dbReference>
<dbReference type="PROSITE" id="PS50011">
    <property type="entry name" value="PROTEIN_KINASE_DOM"/>
    <property type="match status" value="1"/>
</dbReference>
<evidence type="ECO:0000256" key="3">
    <source>
        <dbReference type="ARBA" id="ARBA00022679"/>
    </source>
</evidence>
<organism evidence="8 9">
    <name type="scientific">Mycena metata</name>
    <dbReference type="NCBI Taxonomy" id="1033252"/>
    <lineage>
        <taxon>Eukaryota</taxon>
        <taxon>Fungi</taxon>
        <taxon>Dikarya</taxon>
        <taxon>Basidiomycota</taxon>
        <taxon>Agaricomycotina</taxon>
        <taxon>Agaricomycetes</taxon>
        <taxon>Agaricomycetidae</taxon>
        <taxon>Agaricales</taxon>
        <taxon>Marasmiineae</taxon>
        <taxon>Mycenaceae</taxon>
        <taxon>Mycena</taxon>
    </lineage>
</organism>
<keyword evidence="5 8" id="KW-0418">Kinase</keyword>
<sequence length="156" mass="17167">GVEIAQGLQYLHSRNIVHGDLRGANILISEAWTACLADFGLSALADTTSTLHSTKRSGSLYWMAPELINPDGFGCEFPRTPASDVYTFGCVCVELYTGRPPFSEVSDVAALFKILNGERAQQPTGTPVMSDTLWQYVTEFWASDPPTRHWIRNGRG</sequence>
<evidence type="ECO:0000313" key="8">
    <source>
        <dbReference type="EMBL" id="KAJ7748070.1"/>
    </source>
</evidence>
<keyword evidence="9" id="KW-1185">Reference proteome</keyword>
<dbReference type="PANTHER" id="PTHR11584:SF369">
    <property type="entry name" value="MITOGEN-ACTIVATED PROTEIN KINASE KINASE KINASE 19-RELATED"/>
    <property type="match status" value="1"/>
</dbReference>
<comment type="caution">
    <text evidence="8">The sequence shown here is derived from an EMBL/GenBank/DDBJ whole genome shotgun (WGS) entry which is preliminary data.</text>
</comment>
<dbReference type="Proteomes" id="UP001215598">
    <property type="component" value="Unassembled WGS sequence"/>
</dbReference>
<dbReference type="GO" id="GO:0004674">
    <property type="term" value="F:protein serine/threonine kinase activity"/>
    <property type="evidence" value="ECO:0007669"/>
    <property type="project" value="UniProtKB-KW"/>
</dbReference>
<dbReference type="SUPFAM" id="SSF56112">
    <property type="entry name" value="Protein kinase-like (PK-like)"/>
    <property type="match status" value="1"/>
</dbReference>
<evidence type="ECO:0000259" key="7">
    <source>
        <dbReference type="PROSITE" id="PS50011"/>
    </source>
</evidence>
<dbReference type="Gene3D" id="1.10.510.10">
    <property type="entry name" value="Transferase(Phosphotransferase) domain 1"/>
    <property type="match status" value="1"/>
</dbReference>
<keyword evidence="6" id="KW-0067">ATP-binding</keyword>
<protein>
    <submittedName>
        <fullName evidence="8">Kinase-like domain-containing protein</fullName>
    </submittedName>
</protein>
<proteinExistence type="inferred from homology"/>
<feature type="non-terminal residue" evidence="8">
    <location>
        <position position="1"/>
    </location>
</feature>
<evidence type="ECO:0000256" key="2">
    <source>
        <dbReference type="ARBA" id="ARBA00022527"/>
    </source>
</evidence>